<name>A0AA88HC65_ARTSF</name>
<sequence>MNLAAIRVALKLRFTLGYGGASSKETLKVDKMHWNCNSGCIETAMHIVLQGHYFRRSTQSWYNALNRDSGCIETVIRVALKLQFTLGYRGTSSKETLKVDKMH</sequence>
<dbReference type="AlphaFoldDB" id="A0AA88HC65"/>
<organism evidence="1 2">
    <name type="scientific">Artemia franciscana</name>
    <name type="common">Brine shrimp</name>
    <name type="synonym">Artemia sanfranciscana</name>
    <dbReference type="NCBI Taxonomy" id="6661"/>
    <lineage>
        <taxon>Eukaryota</taxon>
        <taxon>Metazoa</taxon>
        <taxon>Ecdysozoa</taxon>
        <taxon>Arthropoda</taxon>
        <taxon>Crustacea</taxon>
        <taxon>Branchiopoda</taxon>
        <taxon>Anostraca</taxon>
        <taxon>Artemiidae</taxon>
        <taxon>Artemia</taxon>
    </lineage>
</organism>
<accession>A0AA88HC65</accession>
<evidence type="ECO:0000313" key="1">
    <source>
        <dbReference type="EMBL" id="KAK2702607.1"/>
    </source>
</evidence>
<proteinExistence type="predicted"/>
<gene>
    <name evidence="1" type="ORF">QYM36_018785</name>
</gene>
<evidence type="ECO:0000313" key="2">
    <source>
        <dbReference type="Proteomes" id="UP001187531"/>
    </source>
</evidence>
<protein>
    <submittedName>
        <fullName evidence="1">Uncharacterized protein</fullName>
    </submittedName>
</protein>
<dbReference type="EMBL" id="JAVRJZ010000233">
    <property type="protein sequence ID" value="KAK2702607.1"/>
    <property type="molecule type" value="Genomic_DNA"/>
</dbReference>
<comment type="caution">
    <text evidence="1">The sequence shown here is derived from an EMBL/GenBank/DDBJ whole genome shotgun (WGS) entry which is preliminary data.</text>
</comment>
<reference evidence="1" key="1">
    <citation type="submission" date="2023-07" db="EMBL/GenBank/DDBJ databases">
        <title>Chromosome-level genome assembly of Artemia franciscana.</title>
        <authorList>
            <person name="Jo E."/>
        </authorList>
    </citation>
    <scope>NUCLEOTIDE SEQUENCE</scope>
    <source>
        <tissue evidence="1">Whole body</tissue>
    </source>
</reference>
<keyword evidence="2" id="KW-1185">Reference proteome</keyword>
<dbReference type="Proteomes" id="UP001187531">
    <property type="component" value="Unassembled WGS sequence"/>
</dbReference>